<name>A0A1G7RQ65_9LACT</name>
<dbReference type="OrthoDB" id="2918624at2"/>
<keyword evidence="2" id="KW-1185">Reference proteome</keyword>
<reference evidence="1 2" key="1">
    <citation type="submission" date="2016-10" db="EMBL/GenBank/DDBJ databases">
        <authorList>
            <person name="de Groot N.N."/>
        </authorList>
    </citation>
    <scope>NUCLEOTIDE SEQUENCE [LARGE SCALE GENOMIC DNA]</scope>
    <source>
        <strain evidence="1 2">ATCC BAA-466</strain>
    </source>
</reference>
<protein>
    <submittedName>
        <fullName evidence="1">Uncharacterized protein</fullName>
    </submittedName>
</protein>
<dbReference type="Proteomes" id="UP000199708">
    <property type="component" value="Unassembled WGS sequence"/>
</dbReference>
<proteinExistence type="predicted"/>
<dbReference type="AlphaFoldDB" id="A0A1G7RQ65"/>
<accession>A0A1G7RQ65</accession>
<evidence type="ECO:0000313" key="1">
    <source>
        <dbReference type="EMBL" id="SDG12947.1"/>
    </source>
</evidence>
<gene>
    <name evidence="1" type="ORF">SAMN05421791_103136</name>
</gene>
<evidence type="ECO:0000313" key="2">
    <source>
        <dbReference type="Proteomes" id="UP000199708"/>
    </source>
</evidence>
<organism evidence="1 2">
    <name type="scientific">Facklamia miroungae</name>
    <dbReference type="NCBI Taxonomy" id="120956"/>
    <lineage>
        <taxon>Bacteria</taxon>
        <taxon>Bacillati</taxon>
        <taxon>Bacillota</taxon>
        <taxon>Bacilli</taxon>
        <taxon>Lactobacillales</taxon>
        <taxon>Aerococcaceae</taxon>
        <taxon>Facklamia</taxon>
    </lineage>
</organism>
<dbReference type="STRING" id="120956.SAMN05421791_103136"/>
<dbReference type="RefSeq" id="WP_090289549.1">
    <property type="nucleotide sequence ID" value="NZ_FNCK01000003.1"/>
</dbReference>
<dbReference type="EMBL" id="FNCK01000003">
    <property type="protein sequence ID" value="SDG12947.1"/>
    <property type="molecule type" value="Genomic_DNA"/>
</dbReference>
<sequence>MSEAEMFQAHVEKWLNHCKDYPSKAVLTVALAVLKEQEKRIDQNRGQLDSSAWSPNAWS</sequence>